<sequence>MNNLFCFFTKSFILSLLVWNSCEYANENNFGEARISKISRKNASGVRCMRLLKEEGGAQMDKSYASLKDAMLEVVGDQTGNVAKEVKELLENDGSVKKLEDEVTNDKPQNEPDQAVVTDETTPKQDSPVTEGGKPEENTELPAKEVKYASSKHDSRKSDYYSDNYDDEEDEDYDYNYRDRRRRGDDRDGRRRGDDRDGRRRGDDRDGRRRDDDRDYRRRGDDRDDRRRDDDRDYRRRGDDRDDRRRGDDRDGRRRGDDRDGRRRGDDRDNRKYRDDDGYPEDRDDRDNRDNRKYRDIHKSVTIVRSAMMIDTLRIVMIATTANIEMMMDILMTKMMTDTTKAEPVLKNVVMTEKTKAKPALNNLVMTETTKA</sequence>
<reference evidence="3 4" key="1">
    <citation type="submission" date="2011-09" db="EMBL/GenBank/DDBJ databases">
        <title>The Genome Sequence of Plasmodium vivax North Korean.</title>
        <authorList>
            <consortium name="The Broad Institute Genome Sequencing Platform"/>
            <consortium name="The Broad Institute Genome Sequencing Center for Infectious Disease"/>
            <person name="Neafsey D."/>
            <person name="Carlton J."/>
            <person name="Barnwell J."/>
            <person name="Collins W."/>
            <person name="Escalante A."/>
            <person name="Mullikin J."/>
            <person name="Saul A."/>
            <person name="Guigo R."/>
            <person name="Camara F."/>
            <person name="Young S.K."/>
            <person name="Zeng Q."/>
            <person name="Gargeya S."/>
            <person name="Fitzgerald M."/>
            <person name="Haas B."/>
            <person name="Abouelleil A."/>
            <person name="Alvarado L."/>
            <person name="Arachchi H.M."/>
            <person name="Berlin A."/>
            <person name="Brown A."/>
            <person name="Chapman S.B."/>
            <person name="Chen Z."/>
            <person name="Dunbar C."/>
            <person name="Freedman E."/>
            <person name="Gearin G."/>
            <person name="Gellesch M."/>
            <person name="Goldberg J."/>
            <person name="Griggs A."/>
            <person name="Gujja S."/>
            <person name="Heiman D."/>
            <person name="Howarth C."/>
            <person name="Larson L."/>
            <person name="Lui A."/>
            <person name="MacDonald P.J.P."/>
            <person name="Montmayeur A."/>
            <person name="Murphy C."/>
            <person name="Neiman D."/>
            <person name="Pearson M."/>
            <person name="Priest M."/>
            <person name="Roberts A."/>
            <person name="Saif S."/>
            <person name="Shea T."/>
            <person name="Shenoy N."/>
            <person name="Sisk P."/>
            <person name="Stolte C."/>
            <person name="Sykes S."/>
            <person name="Wortman J."/>
            <person name="Nusbaum C."/>
            <person name="Birren B."/>
        </authorList>
    </citation>
    <scope>NUCLEOTIDE SEQUENCE [LARGE SCALE GENOMIC DNA]</scope>
    <source>
        <strain evidence="3 4">North Korean</strain>
    </source>
</reference>
<dbReference type="EMBL" id="KQ235437">
    <property type="protein sequence ID" value="KMZ98773.1"/>
    <property type="molecule type" value="Genomic_DNA"/>
</dbReference>
<evidence type="ECO:0000313" key="3">
    <source>
        <dbReference type="EMBL" id="KMZ98773.1"/>
    </source>
</evidence>
<evidence type="ECO:0000313" key="4">
    <source>
        <dbReference type="Proteomes" id="UP000053239"/>
    </source>
</evidence>
<proteinExistence type="predicted"/>
<feature type="compositionally biased region" description="Acidic residues" evidence="1">
    <location>
        <begin position="164"/>
        <end position="174"/>
    </location>
</feature>
<keyword evidence="2" id="KW-0732">Signal</keyword>
<accession>A0A0J9WCZ3</accession>
<dbReference type="Proteomes" id="UP000053239">
    <property type="component" value="Unassembled WGS sequence"/>
</dbReference>
<feature type="compositionally biased region" description="Basic and acidic residues" evidence="1">
    <location>
        <begin position="175"/>
        <end position="290"/>
    </location>
</feature>
<feature type="signal peptide" evidence="2">
    <location>
        <begin position="1"/>
        <end position="24"/>
    </location>
</feature>
<dbReference type="AlphaFoldDB" id="A0A0J9WCZ3"/>
<feature type="region of interest" description="Disordered" evidence="1">
    <location>
        <begin position="93"/>
        <end position="290"/>
    </location>
</feature>
<gene>
    <name evidence="3" type="ORF">PVNG_00567</name>
</gene>
<evidence type="ECO:0000256" key="2">
    <source>
        <dbReference type="SAM" id="SignalP"/>
    </source>
</evidence>
<evidence type="ECO:0008006" key="5">
    <source>
        <dbReference type="Google" id="ProtNLM"/>
    </source>
</evidence>
<feature type="compositionally biased region" description="Basic and acidic residues" evidence="1">
    <location>
        <begin position="133"/>
        <end position="160"/>
    </location>
</feature>
<evidence type="ECO:0000256" key="1">
    <source>
        <dbReference type="SAM" id="MobiDB-lite"/>
    </source>
</evidence>
<organism evidence="3 4">
    <name type="scientific">Plasmodium vivax North Korean</name>
    <dbReference type="NCBI Taxonomy" id="1035514"/>
    <lineage>
        <taxon>Eukaryota</taxon>
        <taxon>Sar</taxon>
        <taxon>Alveolata</taxon>
        <taxon>Apicomplexa</taxon>
        <taxon>Aconoidasida</taxon>
        <taxon>Haemosporida</taxon>
        <taxon>Plasmodiidae</taxon>
        <taxon>Plasmodium</taxon>
        <taxon>Plasmodium (Plasmodium)</taxon>
    </lineage>
</organism>
<feature type="chain" id="PRO_5005325289" description="Pv-fam-d protein" evidence="2">
    <location>
        <begin position="25"/>
        <end position="372"/>
    </location>
</feature>
<name>A0A0J9WCZ3_PLAVI</name>
<protein>
    <recommendedName>
        <fullName evidence="5">Pv-fam-d protein</fullName>
    </recommendedName>
</protein>
<dbReference type="OrthoDB" id="387706at2759"/>
<feature type="compositionally biased region" description="Basic and acidic residues" evidence="1">
    <location>
        <begin position="93"/>
        <end position="110"/>
    </location>
</feature>